<keyword evidence="2" id="KW-0732">Signal</keyword>
<organism evidence="6 7">
    <name type="scientific">Autumnicola lenta</name>
    <dbReference type="NCBI Taxonomy" id="3075593"/>
    <lineage>
        <taxon>Bacteria</taxon>
        <taxon>Pseudomonadati</taxon>
        <taxon>Bacteroidota</taxon>
        <taxon>Flavobacteriia</taxon>
        <taxon>Flavobacteriales</taxon>
        <taxon>Flavobacteriaceae</taxon>
        <taxon>Autumnicola</taxon>
    </lineage>
</organism>
<sequence length="447" mass="49712">MNKNFYTLVITLVISFQAIGQFSQKDRDSINRLSNEDHQLMMEKLGIEELRPGPSGNPEAPNAANSDESKASPYTSLPDPLVFDNGSTVESAEDWEKRKAEIKEHFDREIYGRVPENVPEVTWEVISTKDTIIGEYPAIQKNLLGHVDNSAYPEITVEIELSLTTPAKAKQPVPVIMELGWNWPSHIPRPEQKGEPWQEQLLEKGWGYAVLIPTSFQADNGAGLREGIIGLVNKGQPREVDDWGALRAWAWGASRALDYFETDPAVDENRVGIEGLSRYGKAAIVTFAYDPRFAIGFIGSSGAGGTKILRREYGEQVENLASSAEYHWFVPNFIKYAGPLTPNDLPVDAHQLIAMAAPRPVFISSGDPEVEGKWIDAKGMFLGGVHAAPVYELLEKDGMGTTEYPLEHEALLDGQIAFREHRGGHTVVPNWPYFIEFASKYLATEED</sequence>
<dbReference type="Pfam" id="PF22244">
    <property type="entry name" value="GCE_fung"/>
    <property type="match status" value="1"/>
</dbReference>
<feature type="domain" description="4-O-methyl-glucuronoyl methylesterase-like" evidence="5">
    <location>
        <begin position="242"/>
        <end position="392"/>
    </location>
</feature>
<dbReference type="Proteomes" id="UP001245285">
    <property type="component" value="Unassembled WGS sequence"/>
</dbReference>
<dbReference type="EMBL" id="JAVRHO010000003">
    <property type="protein sequence ID" value="MDT0645665.1"/>
    <property type="molecule type" value="Genomic_DNA"/>
</dbReference>
<evidence type="ECO:0000259" key="5">
    <source>
        <dbReference type="Pfam" id="PF22244"/>
    </source>
</evidence>
<evidence type="ECO:0000256" key="4">
    <source>
        <dbReference type="SAM" id="MobiDB-lite"/>
    </source>
</evidence>
<dbReference type="RefSeq" id="WP_311493851.1">
    <property type="nucleotide sequence ID" value="NZ_JAVRHO010000003.1"/>
</dbReference>
<keyword evidence="7" id="KW-1185">Reference proteome</keyword>
<gene>
    <name evidence="6" type="ORF">RM545_03090</name>
</gene>
<evidence type="ECO:0000256" key="1">
    <source>
        <dbReference type="ARBA" id="ARBA00022487"/>
    </source>
</evidence>
<evidence type="ECO:0000313" key="6">
    <source>
        <dbReference type="EMBL" id="MDT0645665.1"/>
    </source>
</evidence>
<proteinExistence type="predicted"/>
<name>A0ABU3CH40_9FLAO</name>
<reference evidence="6 7" key="1">
    <citation type="submission" date="2023-09" db="EMBL/GenBank/DDBJ databases">
        <authorList>
            <person name="Rey-Velasco X."/>
        </authorList>
    </citation>
    <scope>NUCLEOTIDE SEQUENCE [LARGE SCALE GENOMIC DNA]</scope>
    <source>
        <strain evidence="6 7">F260</strain>
    </source>
</reference>
<keyword evidence="3" id="KW-0378">Hydrolase</keyword>
<dbReference type="SUPFAM" id="SSF53474">
    <property type="entry name" value="alpha/beta-Hydrolases"/>
    <property type="match status" value="1"/>
</dbReference>
<evidence type="ECO:0000256" key="2">
    <source>
        <dbReference type="ARBA" id="ARBA00022729"/>
    </source>
</evidence>
<accession>A0ABU3CH40</accession>
<evidence type="ECO:0000256" key="3">
    <source>
        <dbReference type="ARBA" id="ARBA00022801"/>
    </source>
</evidence>
<feature type="region of interest" description="Disordered" evidence="4">
    <location>
        <begin position="49"/>
        <end position="86"/>
    </location>
</feature>
<dbReference type="InterPro" id="IPR029058">
    <property type="entry name" value="AB_hydrolase_fold"/>
</dbReference>
<keyword evidence="1" id="KW-0719">Serine esterase</keyword>
<evidence type="ECO:0000313" key="7">
    <source>
        <dbReference type="Proteomes" id="UP001245285"/>
    </source>
</evidence>
<comment type="caution">
    <text evidence="6">The sequence shown here is derived from an EMBL/GenBank/DDBJ whole genome shotgun (WGS) entry which is preliminary data.</text>
</comment>
<protein>
    <submittedName>
        <fullName evidence="6">Acetylxylan esterase</fullName>
    </submittedName>
</protein>
<dbReference type="Gene3D" id="3.40.50.1820">
    <property type="entry name" value="alpha/beta hydrolase"/>
    <property type="match status" value="1"/>
</dbReference>
<dbReference type="InterPro" id="IPR054579">
    <property type="entry name" value="GCE-like_dom"/>
</dbReference>